<accession>A0A0W8FPD6</accession>
<protein>
    <submittedName>
        <fullName evidence="1">Uncharacterized protein</fullName>
    </submittedName>
</protein>
<dbReference type="AlphaFoldDB" id="A0A0W8FPD6"/>
<name>A0A0W8FPD6_9ZZZZ</name>
<dbReference type="EMBL" id="LNQE01000948">
    <property type="protein sequence ID" value="KUG22644.1"/>
    <property type="molecule type" value="Genomic_DNA"/>
</dbReference>
<reference evidence="1" key="1">
    <citation type="journal article" date="2015" name="Proc. Natl. Acad. Sci. U.S.A.">
        <title>Networks of energetic and metabolic interactions define dynamics in microbial communities.</title>
        <authorList>
            <person name="Embree M."/>
            <person name="Liu J.K."/>
            <person name="Al-Bassam M.M."/>
            <person name="Zengler K."/>
        </authorList>
    </citation>
    <scope>NUCLEOTIDE SEQUENCE</scope>
</reference>
<comment type="caution">
    <text evidence="1">The sequence shown here is derived from an EMBL/GenBank/DDBJ whole genome shotgun (WGS) entry which is preliminary data.</text>
</comment>
<proteinExistence type="predicted"/>
<evidence type="ECO:0000313" key="1">
    <source>
        <dbReference type="EMBL" id="KUG22644.1"/>
    </source>
</evidence>
<organism evidence="1">
    <name type="scientific">hydrocarbon metagenome</name>
    <dbReference type="NCBI Taxonomy" id="938273"/>
    <lineage>
        <taxon>unclassified sequences</taxon>
        <taxon>metagenomes</taxon>
        <taxon>ecological metagenomes</taxon>
    </lineage>
</organism>
<sequence length="44" mass="4990">MQFCKASVSVKMTGILFDDQIEIALIIKNKLRNKRKGDVFCTVS</sequence>
<gene>
    <name evidence="1" type="ORF">ASZ90_007578</name>
</gene>